<evidence type="ECO:0000313" key="9">
    <source>
        <dbReference type="EMBL" id="MBW7569555.1"/>
    </source>
</evidence>
<evidence type="ECO:0000256" key="6">
    <source>
        <dbReference type="ARBA" id="ARBA00047939"/>
    </source>
</evidence>
<dbReference type="EC" id="2.7.7.108" evidence="5"/>
<dbReference type="SUPFAM" id="SSF140931">
    <property type="entry name" value="Fic-like"/>
    <property type="match status" value="1"/>
</dbReference>
<evidence type="ECO:0000256" key="3">
    <source>
        <dbReference type="ARBA" id="ARBA00022741"/>
    </source>
</evidence>
<dbReference type="RefSeq" id="WP_219936211.1">
    <property type="nucleotide sequence ID" value="NZ_JAGFNY010000002.1"/>
</dbReference>
<keyword evidence="1" id="KW-0808">Transferase</keyword>
<gene>
    <name evidence="9" type="ORF">J5V48_01450</name>
</gene>
<evidence type="ECO:0000256" key="2">
    <source>
        <dbReference type="ARBA" id="ARBA00022695"/>
    </source>
</evidence>
<evidence type="ECO:0000313" key="10">
    <source>
        <dbReference type="Proteomes" id="UP000731465"/>
    </source>
</evidence>
<dbReference type="PANTHER" id="PTHR39560:SF1">
    <property type="entry name" value="PROTEIN ADENYLYLTRANSFERASE FIC-RELATED"/>
    <property type="match status" value="1"/>
</dbReference>
<evidence type="ECO:0000256" key="4">
    <source>
        <dbReference type="ARBA" id="ARBA00022840"/>
    </source>
</evidence>
<comment type="catalytic activity">
    <reaction evidence="6">
        <text>L-threonyl-[protein] + ATP = 3-O-(5'-adenylyl)-L-threonyl-[protein] + diphosphate</text>
        <dbReference type="Rhea" id="RHEA:54292"/>
        <dbReference type="Rhea" id="RHEA-COMP:11060"/>
        <dbReference type="Rhea" id="RHEA-COMP:13847"/>
        <dbReference type="ChEBI" id="CHEBI:30013"/>
        <dbReference type="ChEBI" id="CHEBI:30616"/>
        <dbReference type="ChEBI" id="CHEBI:33019"/>
        <dbReference type="ChEBI" id="CHEBI:138113"/>
        <dbReference type="EC" id="2.7.7.108"/>
    </reaction>
</comment>
<evidence type="ECO:0000256" key="1">
    <source>
        <dbReference type="ARBA" id="ARBA00022679"/>
    </source>
</evidence>
<comment type="catalytic activity">
    <reaction evidence="7">
        <text>L-tyrosyl-[protein] + ATP = O-(5'-adenylyl)-L-tyrosyl-[protein] + diphosphate</text>
        <dbReference type="Rhea" id="RHEA:54288"/>
        <dbReference type="Rhea" id="RHEA-COMP:10136"/>
        <dbReference type="Rhea" id="RHEA-COMP:13846"/>
        <dbReference type="ChEBI" id="CHEBI:30616"/>
        <dbReference type="ChEBI" id="CHEBI:33019"/>
        <dbReference type="ChEBI" id="CHEBI:46858"/>
        <dbReference type="ChEBI" id="CHEBI:83624"/>
        <dbReference type="EC" id="2.7.7.108"/>
    </reaction>
</comment>
<evidence type="ECO:0000259" key="8">
    <source>
        <dbReference type="PROSITE" id="PS51459"/>
    </source>
</evidence>
<feature type="domain" description="Fido" evidence="8">
    <location>
        <begin position="54"/>
        <end position="190"/>
    </location>
</feature>
<dbReference type="Proteomes" id="UP000731465">
    <property type="component" value="Unassembled WGS sequence"/>
</dbReference>
<dbReference type="InterPro" id="IPR036597">
    <property type="entry name" value="Fido-like_dom_sf"/>
</dbReference>
<dbReference type="EMBL" id="JAGFNY010000002">
    <property type="protein sequence ID" value="MBW7569555.1"/>
    <property type="molecule type" value="Genomic_DNA"/>
</dbReference>
<name>A0ABS7DFB2_9GAMM</name>
<evidence type="ECO:0000256" key="5">
    <source>
        <dbReference type="ARBA" id="ARBA00034531"/>
    </source>
</evidence>
<protein>
    <recommendedName>
        <fullName evidence="5">protein adenylyltransferase</fullName>
        <ecNumber evidence="5">2.7.7.108</ecNumber>
    </recommendedName>
</protein>
<dbReference type="PROSITE" id="PS51459">
    <property type="entry name" value="FIDO"/>
    <property type="match status" value="1"/>
</dbReference>
<sequence>MEASTFDEVYCYKNSEILKNNFNETDPQILSQYERLFTGARLVDLIKKPLKGNFDLNHLKKIHHYIFQDVYPWAGELRRVNISKEILFCDVNYIQPEIEKIFEKLKAENYLRNLPKDQVYKRAAYYLGEINAIHPFREGNGRAQREFIRELLIPLGLHVDYSLCSPEMMLHASIESFAGDYHLMEDLFFKCIKTIKQ</sequence>
<dbReference type="PANTHER" id="PTHR39560">
    <property type="entry name" value="PROTEIN ADENYLYLTRANSFERASE FIC-RELATED"/>
    <property type="match status" value="1"/>
</dbReference>
<keyword evidence="3" id="KW-0547">Nucleotide-binding</keyword>
<reference evidence="9 10" key="1">
    <citation type="submission" date="2021-03" db="EMBL/GenBank/DDBJ databases">
        <title>Succinivibrio sp. nov. isolated from feces of cow.</title>
        <authorList>
            <person name="Choi J.-Y."/>
        </authorList>
    </citation>
    <scope>NUCLEOTIDE SEQUENCE [LARGE SCALE GENOMIC DNA]</scope>
    <source>
        <strain evidence="9 10">AGMB01872</strain>
    </source>
</reference>
<comment type="caution">
    <text evidence="9">The sequence shown here is derived from an EMBL/GenBank/DDBJ whole genome shotgun (WGS) entry which is preliminary data.</text>
</comment>
<dbReference type="Gene3D" id="1.10.3290.10">
    <property type="entry name" value="Fido-like domain"/>
    <property type="match status" value="1"/>
</dbReference>
<keyword evidence="10" id="KW-1185">Reference proteome</keyword>
<dbReference type="Pfam" id="PF02661">
    <property type="entry name" value="Fic"/>
    <property type="match status" value="1"/>
</dbReference>
<proteinExistence type="predicted"/>
<dbReference type="InterPro" id="IPR003812">
    <property type="entry name" value="Fido"/>
</dbReference>
<evidence type="ECO:0000256" key="7">
    <source>
        <dbReference type="ARBA" id="ARBA00048696"/>
    </source>
</evidence>
<organism evidence="9 10">
    <name type="scientific">Succinivibrio faecicola</name>
    <dbReference type="NCBI Taxonomy" id="2820300"/>
    <lineage>
        <taxon>Bacteria</taxon>
        <taxon>Pseudomonadati</taxon>
        <taxon>Pseudomonadota</taxon>
        <taxon>Gammaproteobacteria</taxon>
        <taxon>Aeromonadales</taxon>
        <taxon>Succinivibrionaceae</taxon>
        <taxon>Succinivibrio</taxon>
    </lineage>
</organism>
<accession>A0ABS7DFB2</accession>
<keyword evidence="2" id="KW-0548">Nucleotidyltransferase</keyword>
<keyword evidence="4" id="KW-0067">ATP-binding</keyword>